<keyword evidence="1" id="KW-0479">Metal-binding</keyword>
<dbReference type="PANTHER" id="PTHR35391:SF7">
    <property type="entry name" value="C2H2-TYPE DOMAIN-CONTAINING PROTEIN"/>
    <property type="match status" value="1"/>
</dbReference>
<dbReference type="InterPro" id="IPR058925">
    <property type="entry name" value="zf-C2H2_AcuF"/>
</dbReference>
<feature type="domain" description="C2H2-type" evidence="3">
    <location>
        <begin position="691"/>
        <end position="721"/>
    </location>
</feature>
<dbReference type="VEuPathDB" id="FungiDB:PV07_11677"/>
<feature type="compositionally biased region" description="Polar residues" evidence="2">
    <location>
        <begin position="1"/>
        <end position="11"/>
    </location>
</feature>
<accession>A0A0D2BWQ2</accession>
<dbReference type="OrthoDB" id="6133115at2759"/>
<dbReference type="GO" id="GO:0008270">
    <property type="term" value="F:zinc ion binding"/>
    <property type="evidence" value="ECO:0007669"/>
    <property type="project" value="UniProtKB-KW"/>
</dbReference>
<evidence type="ECO:0000313" key="5">
    <source>
        <dbReference type="Proteomes" id="UP000054466"/>
    </source>
</evidence>
<dbReference type="Pfam" id="PF26082">
    <property type="entry name" value="zf-C2H2_AcuF"/>
    <property type="match status" value="1"/>
</dbReference>
<evidence type="ECO:0000313" key="4">
    <source>
        <dbReference type="EMBL" id="KIW23483.1"/>
    </source>
</evidence>
<dbReference type="PROSITE" id="PS50157">
    <property type="entry name" value="ZINC_FINGER_C2H2_2"/>
    <property type="match status" value="2"/>
</dbReference>
<gene>
    <name evidence="4" type="ORF">PV07_11677</name>
</gene>
<dbReference type="SMART" id="SM00355">
    <property type="entry name" value="ZnF_C2H2"/>
    <property type="match status" value="4"/>
</dbReference>
<keyword evidence="1" id="KW-0862">Zinc</keyword>
<evidence type="ECO:0000256" key="1">
    <source>
        <dbReference type="PROSITE-ProRule" id="PRU00042"/>
    </source>
</evidence>
<keyword evidence="5" id="KW-1185">Reference proteome</keyword>
<evidence type="ECO:0000256" key="2">
    <source>
        <dbReference type="SAM" id="MobiDB-lite"/>
    </source>
</evidence>
<dbReference type="Pfam" id="PF14420">
    <property type="entry name" value="Clr5"/>
    <property type="match status" value="1"/>
</dbReference>
<dbReference type="PROSITE" id="PS00028">
    <property type="entry name" value="ZINC_FINGER_C2H2_1"/>
    <property type="match status" value="2"/>
</dbReference>
<sequence>MIERSSANRTCRNGKADSQSNSRRSRTPPQTPPYFASQNSAFLCDSSSLGRRPTKMKDDHQDHKESQMDDRIIKWVKDHDGVFPATDSAGSCHKFGSENGLVSDLHDECLQVMKELKTAWQNSKDNIYLRARERVGIGDCYGKLNLWGDTLQGGKLEASLEVAPTLRQTILGAFVRIGHALLFASRKHYQASQTTDSEHCQVPTSNLKVLIEKASHVLTAEDSDLSTLQRHDATDEEDSDAESVSGGDEDDSPWPPAESWATTLLRVLSFRTRLLMDLLPTIQQILTTSERGYRPYKTQPPSKFHASEAARHWIRQILDRFQDADGPLAERLGEANSQRYDELRREKDPSDSTFIITEGAARPKSFFRPAITIYDSGLGTSIITPGAIPASAASHSSFLPSLADGTSRRVPKTPNAVALGIPFNCEICGHRLTTIKDRTQWKAHVFADIKPYVCTFTGCRDQLTVFPTRKLWTEHEFHKHRCYSFFKCYICSQHLKTEEMLFDHLRNKHSLAESRPQQLGAIIQRAKNVQARPIEGEQCPLCRRADWSTQRAFVKHLGKHFEDIALLALPLGDDSEEEIETDEPHKVSGASPAGDRDPTKAVPLSMASTSLKEPSVQQDSSRSEGHSQGHDPDQPSQSHTSSGLEQVYSRSIPRPLDRAPNSCSAKWHEVLGESSTITTNVGHTAPPGHRFYCFLSNCEKSFIRRGDYKNHVDQYHHGFEADDPMKALRKIPPYNHEEWKVQEGDGTTALQQDSQPNNTPWELQVNCLIVSEEIQEIRKNLWSKSLDDCRQILKRAEALNDLLHAAEVLFLREAVSQGNLWEIEVKKTMATVDGNPGQVRSLLSEVRAKAFPVNRSLMDQFLDFAKYPSQTEWDQHKSVLVHLHENERRPLTEIVKIMEDKHGFVASSSQYQSTFGQWCFREGGIRTTQFIPYEPRKEKYNVIRPIAGVVACAPARGAVGKVSIV</sequence>
<proteinExistence type="predicted"/>
<organism evidence="4 5">
    <name type="scientific">Cladophialophora immunda</name>
    <dbReference type="NCBI Taxonomy" id="569365"/>
    <lineage>
        <taxon>Eukaryota</taxon>
        <taxon>Fungi</taxon>
        <taxon>Dikarya</taxon>
        <taxon>Ascomycota</taxon>
        <taxon>Pezizomycotina</taxon>
        <taxon>Eurotiomycetes</taxon>
        <taxon>Chaetothyriomycetidae</taxon>
        <taxon>Chaetothyriales</taxon>
        <taxon>Herpotrichiellaceae</taxon>
        <taxon>Cladophialophora</taxon>
    </lineage>
</organism>
<dbReference type="Proteomes" id="UP000054466">
    <property type="component" value="Unassembled WGS sequence"/>
</dbReference>
<dbReference type="STRING" id="569365.A0A0D2BWQ2"/>
<dbReference type="InterPro" id="IPR013087">
    <property type="entry name" value="Znf_C2H2_type"/>
</dbReference>
<keyword evidence="1" id="KW-0863">Zinc-finger</keyword>
<dbReference type="HOGENOM" id="CLU_306737_0_0_1"/>
<feature type="region of interest" description="Disordered" evidence="2">
    <location>
        <begin position="1"/>
        <end position="68"/>
    </location>
</feature>
<dbReference type="AlphaFoldDB" id="A0A0D2BWQ2"/>
<dbReference type="InterPro" id="IPR025676">
    <property type="entry name" value="Clr5_dom"/>
</dbReference>
<feature type="compositionally biased region" description="Polar residues" evidence="2">
    <location>
        <begin position="634"/>
        <end position="644"/>
    </location>
</feature>
<feature type="region of interest" description="Disordered" evidence="2">
    <location>
        <begin position="222"/>
        <end position="257"/>
    </location>
</feature>
<feature type="domain" description="C2H2-type" evidence="3">
    <location>
        <begin position="486"/>
        <end position="514"/>
    </location>
</feature>
<feature type="compositionally biased region" description="Polar residues" evidence="2">
    <location>
        <begin position="606"/>
        <end position="620"/>
    </location>
</feature>
<evidence type="ECO:0000259" key="3">
    <source>
        <dbReference type="PROSITE" id="PS50157"/>
    </source>
</evidence>
<dbReference type="EMBL" id="KN847046">
    <property type="protein sequence ID" value="KIW23483.1"/>
    <property type="molecule type" value="Genomic_DNA"/>
</dbReference>
<name>A0A0D2BWQ2_9EURO</name>
<dbReference type="GeneID" id="27350871"/>
<feature type="region of interest" description="Disordered" evidence="2">
    <location>
        <begin position="576"/>
        <end position="647"/>
    </location>
</feature>
<reference evidence="4 5" key="1">
    <citation type="submission" date="2015-01" db="EMBL/GenBank/DDBJ databases">
        <title>The Genome Sequence of Cladophialophora immunda CBS83496.</title>
        <authorList>
            <consortium name="The Broad Institute Genomics Platform"/>
            <person name="Cuomo C."/>
            <person name="de Hoog S."/>
            <person name="Gorbushina A."/>
            <person name="Stielow B."/>
            <person name="Teixiera M."/>
            <person name="Abouelleil A."/>
            <person name="Chapman S.B."/>
            <person name="Priest M."/>
            <person name="Young S.K."/>
            <person name="Wortman J."/>
            <person name="Nusbaum C."/>
            <person name="Birren B."/>
        </authorList>
    </citation>
    <scope>NUCLEOTIDE SEQUENCE [LARGE SCALE GENOMIC DNA]</scope>
    <source>
        <strain evidence="4 5">CBS 83496</strain>
    </source>
</reference>
<feature type="compositionally biased region" description="Polar residues" evidence="2">
    <location>
        <begin position="36"/>
        <end position="49"/>
    </location>
</feature>
<feature type="compositionally biased region" description="Basic and acidic residues" evidence="2">
    <location>
        <begin position="55"/>
        <end position="68"/>
    </location>
</feature>
<dbReference type="RefSeq" id="XP_016243699.1">
    <property type="nucleotide sequence ID" value="XM_016399137.1"/>
</dbReference>
<feature type="compositionally biased region" description="Basic and acidic residues" evidence="2">
    <location>
        <begin position="621"/>
        <end position="633"/>
    </location>
</feature>
<protein>
    <recommendedName>
        <fullName evidence="3">C2H2-type domain-containing protein</fullName>
    </recommendedName>
</protein>
<dbReference type="PANTHER" id="PTHR35391">
    <property type="entry name" value="C2H2-TYPE DOMAIN-CONTAINING PROTEIN-RELATED"/>
    <property type="match status" value="1"/>
</dbReference>
<feature type="compositionally biased region" description="Acidic residues" evidence="2">
    <location>
        <begin position="234"/>
        <end position="252"/>
    </location>
</feature>